<dbReference type="OrthoDB" id="410155at2759"/>
<proteinExistence type="predicted"/>
<accession>A0A4C1VFS9</accession>
<comment type="caution">
    <text evidence="1">The sequence shown here is derived from an EMBL/GenBank/DDBJ whole genome shotgun (WGS) entry which is preliminary data.</text>
</comment>
<evidence type="ECO:0000313" key="1">
    <source>
        <dbReference type="EMBL" id="GBP37483.1"/>
    </source>
</evidence>
<organism evidence="1 2">
    <name type="scientific">Eumeta variegata</name>
    <name type="common">Bagworm moth</name>
    <name type="synonym">Eumeta japonica</name>
    <dbReference type="NCBI Taxonomy" id="151549"/>
    <lineage>
        <taxon>Eukaryota</taxon>
        <taxon>Metazoa</taxon>
        <taxon>Ecdysozoa</taxon>
        <taxon>Arthropoda</taxon>
        <taxon>Hexapoda</taxon>
        <taxon>Insecta</taxon>
        <taxon>Pterygota</taxon>
        <taxon>Neoptera</taxon>
        <taxon>Endopterygota</taxon>
        <taxon>Lepidoptera</taxon>
        <taxon>Glossata</taxon>
        <taxon>Ditrysia</taxon>
        <taxon>Tineoidea</taxon>
        <taxon>Psychidae</taxon>
        <taxon>Oiketicinae</taxon>
        <taxon>Eumeta</taxon>
    </lineage>
</organism>
<keyword evidence="2" id="KW-1185">Reference proteome</keyword>
<name>A0A4C1VFS9_EUMVA</name>
<dbReference type="Proteomes" id="UP000299102">
    <property type="component" value="Unassembled WGS sequence"/>
</dbReference>
<dbReference type="AlphaFoldDB" id="A0A4C1VFS9"/>
<reference evidence="1 2" key="1">
    <citation type="journal article" date="2019" name="Commun. Biol.">
        <title>The bagworm genome reveals a unique fibroin gene that provides high tensile strength.</title>
        <authorList>
            <person name="Kono N."/>
            <person name="Nakamura H."/>
            <person name="Ohtoshi R."/>
            <person name="Tomita M."/>
            <person name="Numata K."/>
            <person name="Arakawa K."/>
        </authorList>
    </citation>
    <scope>NUCLEOTIDE SEQUENCE [LARGE SCALE GENOMIC DNA]</scope>
</reference>
<sequence length="202" mass="22437">MDTQHLSILITLGTTAHLTPARPDTHRTNWSLNQRALEELHIGKSSSSPEEVDSAAQRLNHEIQIAYGAATTHLPAPTCRRWDLPPCLQRALQHKRNLGAAWKKTIGQAGEDWKSLHKLRRRLTKAPAPVCPLFTLHPASASHSIAIHHAEVEHRVQEFLSAPIPPLLGDYYGSSTETARTILRLPKRKAPGSKRIPTIAIK</sequence>
<protein>
    <submittedName>
        <fullName evidence="1">Uncharacterized protein</fullName>
    </submittedName>
</protein>
<evidence type="ECO:0000313" key="2">
    <source>
        <dbReference type="Proteomes" id="UP000299102"/>
    </source>
</evidence>
<gene>
    <name evidence="1" type="ORF">EVAR_79416_1</name>
</gene>
<dbReference type="EMBL" id="BGZK01000334">
    <property type="protein sequence ID" value="GBP37483.1"/>
    <property type="molecule type" value="Genomic_DNA"/>
</dbReference>